<evidence type="ECO:0000313" key="1">
    <source>
        <dbReference type="EMBL" id="QJW95825.1"/>
    </source>
</evidence>
<evidence type="ECO:0000313" key="2">
    <source>
        <dbReference type="Proteomes" id="UP000503447"/>
    </source>
</evidence>
<reference evidence="2" key="1">
    <citation type="submission" date="2020-05" db="EMBL/GenBank/DDBJ databases">
        <title>Frigoriglobus tundricola gen. nov., sp. nov., a psychrotolerant cellulolytic planctomycete of the family Gemmataceae with two divergent copies of 16S rRNA gene.</title>
        <authorList>
            <person name="Kulichevskaya I.S."/>
            <person name="Ivanova A.A."/>
            <person name="Naumoff D.G."/>
            <person name="Beletsky A.V."/>
            <person name="Rijpstra W.I.C."/>
            <person name="Sinninghe Damste J.S."/>
            <person name="Mardanov A.V."/>
            <person name="Ravin N.V."/>
            <person name="Dedysh S.N."/>
        </authorList>
    </citation>
    <scope>NUCLEOTIDE SEQUENCE [LARGE SCALE GENOMIC DNA]</scope>
    <source>
        <strain evidence="2">PL17</strain>
    </source>
</reference>
<protein>
    <recommendedName>
        <fullName evidence="3">PsbP C-terminal domain-containing protein</fullName>
    </recommendedName>
</protein>
<name>A0A6M5YPA5_9BACT</name>
<dbReference type="EMBL" id="CP053452">
    <property type="protein sequence ID" value="QJW95825.1"/>
    <property type="molecule type" value="Genomic_DNA"/>
</dbReference>
<dbReference type="RefSeq" id="WP_171471534.1">
    <property type="nucleotide sequence ID" value="NZ_CP053452.2"/>
</dbReference>
<gene>
    <name evidence="1" type="ORF">FTUN_3379</name>
</gene>
<proteinExistence type="predicted"/>
<dbReference type="PROSITE" id="PS51257">
    <property type="entry name" value="PROKAR_LIPOPROTEIN"/>
    <property type="match status" value="1"/>
</dbReference>
<accession>A0A6M5YPA5</accession>
<organism evidence="1 2">
    <name type="scientific">Frigoriglobus tundricola</name>
    <dbReference type="NCBI Taxonomy" id="2774151"/>
    <lineage>
        <taxon>Bacteria</taxon>
        <taxon>Pseudomonadati</taxon>
        <taxon>Planctomycetota</taxon>
        <taxon>Planctomycetia</taxon>
        <taxon>Gemmatales</taxon>
        <taxon>Gemmataceae</taxon>
        <taxon>Frigoriglobus</taxon>
    </lineage>
</organism>
<evidence type="ECO:0008006" key="3">
    <source>
        <dbReference type="Google" id="ProtNLM"/>
    </source>
</evidence>
<sequence>MNSFGRECRVRACAVVLAAVAGCAGPPPAPGFVSKADQFRAAFPTEPRVIDQPTGGIPSRLYTAEDVNGAYTVRAIELPLAPEAVAAASDTLLNDAQTDLIRSVGGTLAKSRSVALAGTYPGRAFVATVPERGGVLRARVYLVGTRIYKVSVFGKAEFANSDAATGFLDSFVAQE</sequence>
<keyword evidence="2" id="KW-1185">Reference proteome</keyword>
<dbReference type="Proteomes" id="UP000503447">
    <property type="component" value="Chromosome"/>
</dbReference>
<dbReference type="AlphaFoldDB" id="A0A6M5YPA5"/>
<dbReference type="KEGG" id="ftj:FTUN_3379"/>